<dbReference type="Proteomes" id="UP000304912">
    <property type="component" value="Chromosome"/>
</dbReference>
<dbReference type="EMBL" id="CP039852">
    <property type="protein sequence ID" value="QCZ94838.1"/>
    <property type="molecule type" value="Genomic_DNA"/>
</dbReference>
<feature type="chain" id="PRO_5022835966" evidence="1">
    <location>
        <begin position="24"/>
        <end position="132"/>
    </location>
</feature>
<evidence type="ECO:0000256" key="1">
    <source>
        <dbReference type="SAM" id="SignalP"/>
    </source>
</evidence>
<dbReference type="KEGG" id="salk:FBQ74_15785"/>
<dbReference type="AlphaFoldDB" id="A0A5B7YH23"/>
<organism evidence="3 4">
    <name type="scientific">Salinimonas iocasae</name>
    <dbReference type="NCBI Taxonomy" id="2572577"/>
    <lineage>
        <taxon>Bacteria</taxon>
        <taxon>Pseudomonadati</taxon>
        <taxon>Pseudomonadota</taxon>
        <taxon>Gammaproteobacteria</taxon>
        <taxon>Alteromonadales</taxon>
        <taxon>Alteromonadaceae</taxon>
        <taxon>Alteromonas/Salinimonas group</taxon>
        <taxon>Salinimonas</taxon>
    </lineage>
</organism>
<sequence length="132" mass="14824">MNKFVKTFAASAVIACASFTAQAQEASSQSMQQSSEQQQMAKYDDATLLKFTMAMEAVSNVANKYDPKFKEVESPEKAQKIQKQAQAEMVDEIEKTGLSVEKYTTIAQRVQTDETLRERVLTIARENQQENS</sequence>
<reference evidence="3 4" key="1">
    <citation type="submission" date="2019-04" db="EMBL/GenBank/DDBJ databases">
        <title>Salinimonas iocasae sp. nov., a halophilic bacterium isolated from the outer tube casing of tubeworms in Okinawa Trough.</title>
        <authorList>
            <person name="Zhang H."/>
            <person name="Wang H."/>
            <person name="Li C."/>
        </authorList>
    </citation>
    <scope>NUCLEOTIDE SEQUENCE [LARGE SCALE GENOMIC DNA]</scope>
    <source>
        <strain evidence="3 4">KX18D6</strain>
    </source>
</reference>
<dbReference type="RefSeq" id="WP_139757574.1">
    <property type="nucleotide sequence ID" value="NZ_CP039852.1"/>
</dbReference>
<evidence type="ECO:0000313" key="3">
    <source>
        <dbReference type="EMBL" id="QCZ94838.1"/>
    </source>
</evidence>
<keyword evidence="4" id="KW-1185">Reference proteome</keyword>
<feature type="signal peptide" evidence="1">
    <location>
        <begin position="1"/>
        <end position="23"/>
    </location>
</feature>
<dbReference type="InterPro" id="IPR025433">
    <property type="entry name" value="DUF4168"/>
</dbReference>
<feature type="domain" description="DUF4168" evidence="2">
    <location>
        <begin position="11"/>
        <end position="120"/>
    </location>
</feature>
<dbReference type="Pfam" id="PF13767">
    <property type="entry name" value="DUF4168"/>
    <property type="match status" value="1"/>
</dbReference>
<evidence type="ECO:0000259" key="2">
    <source>
        <dbReference type="Pfam" id="PF13767"/>
    </source>
</evidence>
<protein>
    <submittedName>
        <fullName evidence="3">DUF4168 domain-containing protein</fullName>
    </submittedName>
</protein>
<name>A0A5B7YH23_9ALTE</name>
<gene>
    <name evidence="3" type="ORF">FBQ74_15785</name>
</gene>
<keyword evidence="1" id="KW-0732">Signal</keyword>
<dbReference type="OrthoDB" id="5772815at2"/>
<accession>A0A5B7YH23</accession>
<proteinExistence type="predicted"/>
<evidence type="ECO:0000313" key="4">
    <source>
        <dbReference type="Proteomes" id="UP000304912"/>
    </source>
</evidence>